<evidence type="ECO:0000256" key="1">
    <source>
        <dbReference type="ARBA" id="ARBA00010343"/>
    </source>
</evidence>
<name>A0ABS8URJ8_DATST</name>
<evidence type="ECO:0000313" key="4">
    <source>
        <dbReference type="EMBL" id="MCD9561532.1"/>
    </source>
</evidence>
<dbReference type="Gene3D" id="1.10.20.10">
    <property type="entry name" value="Histone, subunit A"/>
    <property type="match status" value="1"/>
</dbReference>
<comment type="similarity">
    <text evidence="1">Belongs to the histone H3 family.</text>
</comment>
<dbReference type="CDD" id="cd22911">
    <property type="entry name" value="HFD_H3"/>
    <property type="match status" value="1"/>
</dbReference>
<accession>A0ABS8URJ8</accession>
<dbReference type="SUPFAM" id="SSF47113">
    <property type="entry name" value="Histone-fold"/>
    <property type="match status" value="1"/>
</dbReference>
<sequence>STSRLKYHCMHVIDWDVIFTFCNEIYNYQKSTELLNRKLPFRRLVCEFSLDFKGHAILALQEAVESYLVGLFEDTNLCYIHVKCVTIMPKDINLVGRCRGEHA</sequence>
<keyword evidence="5" id="KW-1185">Reference proteome</keyword>
<keyword evidence="2" id="KW-0007">Acetylation</keyword>
<reference evidence="4 5" key="1">
    <citation type="journal article" date="2021" name="BMC Genomics">
        <title>Datura genome reveals duplications of psychoactive alkaloid biosynthetic genes and high mutation rate following tissue culture.</title>
        <authorList>
            <person name="Rajewski A."/>
            <person name="Carter-House D."/>
            <person name="Stajich J."/>
            <person name="Litt A."/>
        </authorList>
    </citation>
    <scope>NUCLEOTIDE SEQUENCE [LARGE SCALE GENOMIC DNA]</scope>
    <source>
        <strain evidence="4">AR-01</strain>
    </source>
</reference>
<dbReference type="PANTHER" id="PTHR11426">
    <property type="entry name" value="HISTONE H3"/>
    <property type="match status" value="1"/>
</dbReference>
<dbReference type="PRINTS" id="PR00622">
    <property type="entry name" value="HISTONEH3"/>
</dbReference>
<evidence type="ECO:0000256" key="2">
    <source>
        <dbReference type="ARBA" id="ARBA00022990"/>
    </source>
</evidence>
<evidence type="ECO:0000313" key="5">
    <source>
        <dbReference type="Proteomes" id="UP000823775"/>
    </source>
</evidence>
<evidence type="ECO:0000259" key="3">
    <source>
        <dbReference type="Pfam" id="PF00125"/>
    </source>
</evidence>
<dbReference type="InterPro" id="IPR000164">
    <property type="entry name" value="Histone_H3/CENP-A"/>
</dbReference>
<feature type="non-terminal residue" evidence="4">
    <location>
        <position position="1"/>
    </location>
</feature>
<dbReference type="SMART" id="SM00428">
    <property type="entry name" value="H3"/>
    <property type="match status" value="1"/>
</dbReference>
<dbReference type="Proteomes" id="UP000823775">
    <property type="component" value="Unassembled WGS sequence"/>
</dbReference>
<comment type="caution">
    <text evidence="4">The sequence shown here is derived from an EMBL/GenBank/DDBJ whole genome shotgun (WGS) entry which is preliminary data.</text>
</comment>
<dbReference type="EMBL" id="JACEIK010002493">
    <property type="protein sequence ID" value="MCD9561532.1"/>
    <property type="molecule type" value="Genomic_DNA"/>
</dbReference>
<protein>
    <recommendedName>
        <fullName evidence="3">Core Histone H2A/H2B/H3 domain-containing protein</fullName>
    </recommendedName>
</protein>
<dbReference type="InterPro" id="IPR007125">
    <property type="entry name" value="H2A/H2B/H3"/>
</dbReference>
<feature type="domain" description="Core Histone H2A/H2B/H3" evidence="3">
    <location>
        <begin position="24"/>
        <end position="97"/>
    </location>
</feature>
<gene>
    <name evidence="4" type="ORF">HAX54_020695</name>
</gene>
<dbReference type="InterPro" id="IPR009072">
    <property type="entry name" value="Histone-fold"/>
</dbReference>
<proteinExistence type="inferred from homology"/>
<organism evidence="4 5">
    <name type="scientific">Datura stramonium</name>
    <name type="common">Jimsonweed</name>
    <name type="synonym">Common thornapple</name>
    <dbReference type="NCBI Taxonomy" id="4076"/>
    <lineage>
        <taxon>Eukaryota</taxon>
        <taxon>Viridiplantae</taxon>
        <taxon>Streptophyta</taxon>
        <taxon>Embryophyta</taxon>
        <taxon>Tracheophyta</taxon>
        <taxon>Spermatophyta</taxon>
        <taxon>Magnoliopsida</taxon>
        <taxon>eudicotyledons</taxon>
        <taxon>Gunneridae</taxon>
        <taxon>Pentapetalae</taxon>
        <taxon>asterids</taxon>
        <taxon>lamiids</taxon>
        <taxon>Solanales</taxon>
        <taxon>Solanaceae</taxon>
        <taxon>Solanoideae</taxon>
        <taxon>Datureae</taxon>
        <taxon>Datura</taxon>
    </lineage>
</organism>
<dbReference type="Pfam" id="PF00125">
    <property type="entry name" value="Histone"/>
    <property type="match status" value="1"/>
</dbReference>